<proteinExistence type="predicted"/>
<name>A0A7Y9U542_9BURK</name>
<gene>
    <name evidence="4" type="ORF">BDD16_001549</name>
</gene>
<keyword evidence="2" id="KW-0804">Transcription</keyword>
<dbReference type="InterPro" id="IPR036388">
    <property type="entry name" value="WH-like_DNA-bd_sf"/>
</dbReference>
<evidence type="ECO:0000313" key="5">
    <source>
        <dbReference type="Proteomes" id="UP000518288"/>
    </source>
</evidence>
<feature type="domain" description="HTH deoR-type" evidence="3">
    <location>
        <begin position="11"/>
        <end position="66"/>
    </location>
</feature>
<dbReference type="Pfam" id="PF08220">
    <property type="entry name" value="HTH_DeoR"/>
    <property type="match status" value="1"/>
</dbReference>
<dbReference type="RefSeq" id="WP_179633444.1">
    <property type="nucleotide sequence ID" value="NZ_JACCFH010000001.1"/>
</dbReference>
<dbReference type="GO" id="GO:0003700">
    <property type="term" value="F:DNA-binding transcription factor activity"/>
    <property type="evidence" value="ECO:0007669"/>
    <property type="project" value="InterPro"/>
</dbReference>
<evidence type="ECO:0000256" key="2">
    <source>
        <dbReference type="ARBA" id="ARBA00023163"/>
    </source>
</evidence>
<evidence type="ECO:0000313" key="4">
    <source>
        <dbReference type="EMBL" id="NYG32563.1"/>
    </source>
</evidence>
<dbReference type="AlphaFoldDB" id="A0A7Y9U542"/>
<protein>
    <submittedName>
        <fullName evidence="4">Putative DNA-binding transcriptional regulator YafY</fullName>
    </submittedName>
</protein>
<comment type="caution">
    <text evidence="4">The sequence shown here is derived from an EMBL/GenBank/DDBJ whole genome shotgun (WGS) entry which is preliminary data.</text>
</comment>
<dbReference type="GO" id="GO:0003677">
    <property type="term" value="F:DNA binding"/>
    <property type="evidence" value="ECO:0007669"/>
    <property type="project" value="UniProtKB-KW"/>
</dbReference>
<evidence type="ECO:0000256" key="1">
    <source>
        <dbReference type="ARBA" id="ARBA00023015"/>
    </source>
</evidence>
<organism evidence="4 5">
    <name type="scientific">Sphaerotilus montanus</name>
    <dbReference type="NCBI Taxonomy" id="522889"/>
    <lineage>
        <taxon>Bacteria</taxon>
        <taxon>Pseudomonadati</taxon>
        <taxon>Pseudomonadota</taxon>
        <taxon>Betaproteobacteria</taxon>
        <taxon>Burkholderiales</taxon>
        <taxon>Sphaerotilaceae</taxon>
        <taxon>Sphaerotilus</taxon>
    </lineage>
</organism>
<dbReference type="InterPro" id="IPR001034">
    <property type="entry name" value="DeoR_HTH"/>
</dbReference>
<dbReference type="PROSITE" id="PS51000">
    <property type="entry name" value="HTH_DEOR_2"/>
    <property type="match status" value="1"/>
</dbReference>
<keyword evidence="5" id="KW-1185">Reference proteome</keyword>
<dbReference type="Proteomes" id="UP000518288">
    <property type="component" value="Unassembled WGS sequence"/>
</dbReference>
<dbReference type="Gene3D" id="1.10.10.10">
    <property type="entry name" value="Winged helix-like DNA-binding domain superfamily/Winged helix DNA-binding domain"/>
    <property type="match status" value="1"/>
</dbReference>
<keyword evidence="4" id="KW-0238">DNA-binding</keyword>
<accession>A0A7Y9U542</accession>
<keyword evidence="1" id="KW-0805">Transcription regulation</keyword>
<reference evidence="4 5" key="1">
    <citation type="submission" date="2020-07" db="EMBL/GenBank/DDBJ databases">
        <title>Genomic Encyclopedia of Archaeal and Bacterial Type Strains, Phase II (KMG-II): from individual species to whole genera.</title>
        <authorList>
            <person name="Goeker M."/>
        </authorList>
    </citation>
    <scope>NUCLEOTIDE SEQUENCE [LARGE SCALE GENOMIC DNA]</scope>
    <source>
        <strain evidence="4 5">DSM 21226</strain>
    </source>
</reference>
<sequence length="164" mass="18822">MPLRDTPHDKLPHRLTQILDRLHQGETLDPRALAEEFHVSLRTVQRDLIERFAFLGLERVEGGYRLEPSRLGPLGSTDLERFACLAGIQGLYPVLTSGFLRELLDSRIASALLVKGPNYEALDTAQTRTFRQLEQHILRGERIGFRYRKDDGEKRYADVAPFPR</sequence>
<dbReference type="EMBL" id="JACCFH010000001">
    <property type="protein sequence ID" value="NYG32563.1"/>
    <property type="molecule type" value="Genomic_DNA"/>
</dbReference>
<evidence type="ECO:0000259" key="3">
    <source>
        <dbReference type="PROSITE" id="PS51000"/>
    </source>
</evidence>